<dbReference type="InterPro" id="IPR042233">
    <property type="entry name" value="Cell_div_ZapA_N"/>
</dbReference>
<dbReference type="PANTHER" id="PTHR34981">
    <property type="entry name" value="CELL DIVISION PROTEIN ZAPA"/>
    <property type="match status" value="1"/>
</dbReference>
<dbReference type="OrthoDB" id="5917174at2"/>
<organism evidence="13 14">
    <name type="scientific">Photobacterium jeanii</name>
    <dbReference type="NCBI Taxonomy" id="858640"/>
    <lineage>
        <taxon>Bacteria</taxon>
        <taxon>Pseudomonadati</taxon>
        <taxon>Pseudomonadota</taxon>
        <taxon>Gammaproteobacteria</taxon>
        <taxon>Vibrionales</taxon>
        <taxon>Vibrionaceae</taxon>
        <taxon>Photobacterium</taxon>
    </lineage>
</organism>
<evidence type="ECO:0000256" key="8">
    <source>
        <dbReference type="ARBA" id="ARBA00023306"/>
    </source>
</evidence>
<comment type="caution">
    <text evidence="13">The sequence shown here is derived from an EMBL/GenBank/DDBJ whole genome shotgun (WGS) entry which is preliminary data.</text>
</comment>
<dbReference type="Gene3D" id="3.30.160.880">
    <property type="entry name" value="Cell division protein ZapA protomer, N-terminal domain"/>
    <property type="match status" value="1"/>
</dbReference>
<evidence type="ECO:0000256" key="4">
    <source>
        <dbReference type="ARBA" id="ARBA00022490"/>
    </source>
</evidence>
<evidence type="ECO:0000256" key="10">
    <source>
        <dbReference type="ARBA" id="ARBA00026068"/>
    </source>
</evidence>
<evidence type="ECO:0000256" key="5">
    <source>
        <dbReference type="ARBA" id="ARBA00022618"/>
    </source>
</evidence>
<keyword evidence="7" id="KW-0717">Septation</keyword>
<dbReference type="Gene3D" id="1.20.5.50">
    <property type="match status" value="1"/>
</dbReference>
<dbReference type="STRING" id="858640.A3K86_17475"/>
<accession>A0A178K7C2</accession>
<dbReference type="Pfam" id="PF05164">
    <property type="entry name" value="ZapA"/>
    <property type="match status" value="1"/>
</dbReference>
<protein>
    <recommendedName>
        <fullName evidence="3">Cell division protein ZapA</fullName>
    </recommendedName>
    <alternativeName>
        <fullName evidence="11">Z ring-associated protein ZapA</fullName>
    </alternativeName>
</protein>
<name>A0A178K7C2_9GAMM</name>
<evidence type="ECO:0000256" key="6">
    <source>
        <dbReference type="ARBA" id="ARBA00023054"/>
    </source>
</evidence>
<evidence type="ECO:0000256" key="7">
    <source>
        <dbReference type="ARBA" id="ARBA00023210"/>
    </source>
</evidence>
<evidence type="ECO:0000256" key="1">
    <source>
        <dbReference type="ARBA" id="ARBA00004496"/>
    </source>
</evidence>
<comment type="similarity">
    <text evidence="2">Belongs to the ZapA family. Type 1 subfamily.</text>
</comment>
<evidence type="ECO:0000256" key="3">
    <source>
        <dbReference type="ARBA" id="ARBA00015195"/>
    </source>
</evidence>
<comment type="function">
    <text evidence="9">Activator of cell division through the inhibition of FtsZ GTPase activity, therefore promoting FtsZ assembly into bundles of protofilaments necessary for the formation of the division Z ring. It is recruited early at mid-cell but it is not essential for cell division.</text>
</comment>
<evidence type="ECO:0000256" key="12">
    <source>
        <dbReference type="SAM" id="Coils"/>
    </source>
</evidence>
<proteinExistence type="inferred from homology"/>
<dbReference type="GO" id="GO:0000917">
    <property type="term" value="P:division septum assembly"/>
    <property type="evidence" value="ECO:0007669"/>
    <property type="project" value="UniProtKB-KW"/>
</dbReference>
<gene>
    <name evidence="13" type="ORF">A3K86_17475</name>
</gene>
<dbReference type="GO" id="GO:0030428">
    <property type="term" value="C:cell septum"/>
    <property type="evidence" value="ECO:0007669"/>
    <property type="project" value="TreeGrafter"/>
</dbReference>
<keyword evidence="14" id="KW-1185">Reference proteome</keyword>
<keyword evidence="4" id="KW-0963">Cytoplasm</keyword>
<dbReference type="NCBIfam" id="NF008209">
    <property type="entry name" value="PRK10972.1"/>
    <property type="match status" value="1"/>
</dbReference>
<keyword evidence="6 12" id="KW-0175">Coiled coil</keyword>
<dbReference type="Proteomes" id="UP000078503">
    <property type="component" value="Unassembled WGS sequence"/>
</dbReference>
<keyword evidence="5" id="KW-0132">Cell division</keyword>
<dbReference type="InterPro" id="IPR036192">
    <property type="entry name" value="Cell_div_ZapA-like_sf"/>
</dbReference>
<dbReference type="GO" id="GO:0000921">
    <property type="term" value="P:septin ring assembly"/>
    <property type="evidence" value="ECO:0007669"/>
    <property type="project" value="TreeGrafter"/>
</dbReference>
<evidence type="ECO:0000313" key="13">
    <source>
        <dbReference type="EMBL" id="OAN12563.1"/>
    </source>
</evidence>
<evidence type="ECO:0000256" key="2">
    <source>
        <dbReference type="ARBA" id="ARBA00010074"/>
    </source>
</evidence>
<dbReference type="AlphaFoldDB" id="A0A178K7C2"/>
<evidence type="ECO:0000313" key="14">
    <source>
        <dbReference type="Proteomes" id="UP000078503"/>
    </source>
</evidence>
<dbReference type="GO" id="GO:0043093">
    <property type="term" value="P:FtsZ-dependent cytokinesis"/>
    <property type="evidence" value="ECO:0007669"/>
    <property type="project" value="TreeGrafter"/>
</dbReference>
<comment type="subunit">
    <text evidence="10">Homodimer. Interacts with FtsZ.</text>
</comment>
<feature type="coiled-coil region" evidence="12">
    <location>
        <begin position="69"/>
        <end position="96"/>
    </location>
</feature>
<dbReference type="GO" id="GO:0005829">
    <property type="term" value="C:cytosol"/>
    <property type="evidence" value="ECO:0007669"/>
    <property type="project" value="TreeGrafter"/>
</dbReference>
<comment type="subcellular location">
    <subcellularLocation>
        <location evidence="1">Cytoplasm</location>
    </subcellularLocation>
</comment>
<dbReference type="PANTHER" id="PTHR34981:SF1">
    <property type="entry name" value="CELL DIVISION PROTEIN ZAPA"/>
    <property type="match status" value="1"/>
</dbReference>
<dbReference type="RefSeq" id="WP_068334283.1">
    <property type="nucleotide sequence ID" value="NZ_LVHF01000031.1"/>
</dbReference>
<keyword evidence="8" id="KW-0131">Cell cycle</keyword>
<evidence type="ECO:0000256" key="11">
    <source>
        <dbReference type="ARBA" id="ARBA00033158"/>
    </source>
</evidence>
<dbReference type="EMBL" id="LVHF01000031">
    <property type="protein sequence ID" value="OAN12563.1"/>
    <property type="molecule type" value="Genomic_DNA"/>
</dbReference>
<dbReference type="GO" id="GO:0032153">
    <property type="term" value="C:cell division site"/>
    <property type="evidence" value="ECO:0007669"/>
    <property type="project" value="TreeGrafter"/>
</dbReference>
<evidence type="ECO:0000256" key="9">
    <source>
        <dbReference type="ARBA" id="ARBA00024910"/>
    </source>
</evidence>
<dbReference type="SUPFAM" id="SSF102829">
    <property type="entry name" value="Cell division protein ZapA-like"/>
    <property type="match status" value="1"/>
</dbReference>
<sequence>MSNQAVEIKILGRTLKVNCPTGQEDALIAAAEDFDNRLKELSERTKVSNPEQLLMFTGLNICSELHNERREKNNYADDLSNKISQLTENLDKALQNQPKR</sequence>
<reference evidence="13 14" key="1">
    <citation type="submission" date="2016-03" db="EMBL/GenBank/DDBJ databases">
        <title>Photobacterium proteolyticum sp. nov. a protease producing bacterium isolated from ocean sediments of Laizhou Bay.</title>
        <authorList>
            <person name="Li Y."/>
        </authorList>
    </citation>
    <scope>NUCLEOTIDE SEQUENCE [LARGE SCALE GENOMIC DNA]</scope>
    <source>
        <strain evidence="13 14">R-40508</strain>
    </source>
</reference>
<dbReference type="FunFam" id="3.30.160.880:FF:000001">
    <property type="entry name" value="Cell division protein ZapA"/>
    <property type="match status" value="1"/>
</dbReference>
<dbReference type="InterPro" id="IPR007838">
    <property type="entry name" value="Cell_div_ZapA-like"/>
</dbReference>